<dbReference type="GO" id="GO:0016937">
    <property type="term" value="F:short-chain fatty acyl-CoA dehydrogenase activity"/>
    <property type="evidence" value="ECO:0007669"/>
    <property type="project" value="UniProtKB-EC"/>
</dbReference>
<protein>
    <submittedName>
        <fullName evidence="2">Acyl-CoA dehydrogenase, Mycobacterial subgroup FadE23</fullName>
        <ecNumber evidence="2">1.3.8.1</ecNumber>
    </submittedName>
</protein>
<feature type="compositionally biased region" description="Basic residues" evidence="1">
    <location>
        <begin position="113"/>
        <end position="162"/>
    </location>
</feature>
<evidence type="ECO:0000313" key="2">
    <source>
        <dbReference type="EMBL" id="CAA9374804.1"/>
    </source>
</evidence>
<feature type="compositionally biased region" description="Basic residues" evidence="1">
    <location>
        <begin position="170"/>
        <end position="182"/>
    </location>
</feature>
<sequence>DQPGDPQEAGPAHRPGPPAGDEHAAPHLAQVRPRRARVPPRARHARRPDRRRERDRRHRRSGGERRTTRHRGPRLGRHGPQRRQHGLRPLDRGDVLGRHGAAAVDAATGTGQLRHRLGGRRGAARAVRRHLGRDGHHRAGRGLRLRQHHHHRGQGRRRVRHQRREDLRHLRGPRRQRRRLGHPRQGAGARGDQVVPRAQGQPGDEGRAARAQARDPRLGHRGDHLHRLPGAGRGPPGITGGRHQVRLRRGDGDLRQHASAGRGDGGRLRACRARPDARPAGAGRRHDRPRPSGAGAVGSRGEAPPAGGRLGGRPPADDAGRVDGRQPQAQLAGGLDGQGEGGPGRLGRHPELRPAVRDPRLQRGRAAGEVGSRLEDPRHLRGHPADPAADRRPAPARAHERAAAL</sequence>
<feature type="compositionally biased region" description="Gly residues" evidence="1">
    <location>
        <begin position="231"/>
        <end position="240"/>
    </location>
</feature>
<dbReference type="EMBL" id="CADCUM010000050">
    <property type="protein sequence ID" value="CAA9374804.1"/>
    <property type="molecule type" value="Genomic_DNA"/>
</dbReference>
<reference evidence="2" key="1">
    <citation type="submission" date="2020-02" db="EMBL/GenBank/DDBJ databases">
        <authorList>
            <person name="Meier V. D."/>
        </authorList>
    </citation>
    <scope>NUCLEOTIDE SEQUENCE</scope>
    <source>
        <strain evidence="2">AVDCRST_MAG32</strain>
    </source>
</reference>
<proteinExistence type="predicted"/>
<feature type="compositionally biased region" description="Basic and acidic residues" evidence="1">
    <location>
        <begin position="388"/>
        <end position="405"/>
    </location>
</feature>
<name>A0A6J4N1G4_9ACTN</name>
<feature type="compositionally biased region" description="Basic and acidic residues" evidence="1">
    <location>
        <begin position="348"/>
        <end position="361"/>
    </location>
</feature>
<feature type="compositionally biased region" description="Gly residues" evidence="1">
    <location>
        <begin position="334"/>
        <end position="345"/>
    </location>
</feature>
<feature type="compositionally biased region" description="Basic and acidic residues" evidence="1">
    <location>
        <begin position="204"/>
        <end position="226"/>
    </location>
</feature>
<gene>
    <name evidence="2" type="ORF">AVDCRST_MAG32-1082</name>
</gene>
<feature type="compositionally biased region" description="Basic residues" evidence="1">
    <location>
        <begin position="67"/>
        <end position="86"/>
    </location>
</feature>
<feature type="compositionally biased region" description="Low complexity" evidence="1">
    <location>
        <begin position="100"/>
        <end position="111"/>
    </location>
</feature>
<feature type="compositionally biased region" description="Basic residues" evidence="1">
    <location>
        <begin position="32"/>
        <end position="60"/>
    </location>
</feature>
<evidence type="ECO:0000256" key="1">
    <source>
        <dbReference type="SAM" id="MobiDB-lite"/>
    </source>
</evidence>
<feature type="non-terminal residue" evidence="2">
    <location>
        <position position="405"/>
    </location>
</feature>
<dbReference type="EC" id="1.3.8.1" evidence="2"/>
<feature type="compositionally biased region" description="Basic and acidic residues" evidence="1">
    <location>
        <begin position="315"/>
        <end position="324"/>
    </location>
</feature>
<organism evidence="2">
    <name type="scientific">uncultured Nocardioides sp</name>
    <dbReference type="NCBI Taxonomy" id="198441"/>
    <lineage>
        <taxon>Bacteria</taxon>
        <taxon>Bacillati</taxon>
        <taxon>Actinomycetota</taxon>
        <taxon>Actinomycetes</taxon>
        <taxon>Propionibacteriales</taxon>
        <taxon>Nocardioidaceae</taxon>
        <taxon>Nocardioides</taxon>
        <taxon>environmental samples</taxon>
    </lineage>
</organism>
<keyword evidence="2" id="KW-0560">Oxidoreductase</keyword>
<feature type="compositionally biased region" description="Basic and acidic residues" evidence="1">
    <location>
        <begin position="88"/>
        <end position="97"/>
    </location>
</feature>
<feature type="non-terminal residue" evidence="2">
    <location>
        <position position="1"/>
    </location>
</feature>
<dbReference type="AlphaFoldDB" id="A0A6J4N1G4"/>
<accession>A0A6J4N1G4</accession>
<feature type="region of interest" description="Disordered" evidence="1">
    <location>
        <begin position="1"/>
        <end position="405"/>
    </location>
</feature>